<evidence type="ECO:0000256" key="1">
    <source>
        <dbReference type="SAM" id="Phobius"/>
    </source>
</evidence>
<dbReference type="Proteomes" id="UP000251692">
    <property type="component" value="Unassembled WGS sequence"/>
</dbReference>
<comment type="caution">
    <text evidence="2">The sequence shown here is derived from an EMBL/GenBank/DDBJ whole genome shotgun (WGS) entry which is preliminary data.</text>
</comment>
<accession>A0A364RFM3</accession>
<name>A0A364RFM3_9BACT</name>
<protein>
    <submittedName>
        <fullName evidence="2">Uncharacterized protein</fullName>
    </submittedName>
</protein>
<feature type="transmembrane region" description="Helical" evidence="1">
    <location>
        <begin position="164"/>
        <end position="183"/>
    </location>
</feature>
<dbReference type="OrthoDB" id="1427164at2"/>
<proteinExistence type="predicted"/>
<evidence type="ECO:0000313" key="2">
    <source>
        <dbReference type="EMBL" id="RAU83140.1"/>
    </source>
</evidence>
<dbReference type="EMBL" id="QMDV01000002">
    <property type="protein sequence ID" value="RAU83140.1"/>
    <property type="molecule type" value="Genomic_DNA"/>
</dbReference>
<gene>
    <name evidence="2" type="ORF">DP923_07895</name>
</gene>
<dbReference type="AlphaFoldDB" id="A0A364RFM3"/>
<keyword evidence="1" id="KW-1133">Transmembrane helix</keyword>
<keyword evidence="3" id="KW-1185">Reference proteome</keyword>
<dbReference type="RefSeq" id="WP_112305290.1">
    <property type="nucleotide sequence ID" value="NZ_QMDV01000002.1"/>
</dbReference>
<keyword evidence="1" id="KW-0472">Membrane</keyword>
<sequence length="184" mass="19668">MAQDVILKKTGESIQSKVLEITPSEVKYKRFDNQEGPLYTVAKSDITIITYADKTTEAFETQEVAVSVPPSVPAAATGANNYFNMMAKGGADARLHYKGYTGAGTGTLAVSLLSPLIGLVPAVICSSTEPQTSNLNIPSPELFNDPAYLTSYANEAKKIKSRKVWKNWGIALGVNLALVIALAN</sequence>
<reference evidence="2 3" key="2">
    <citation type="submission" date="2018-07" db="EMBL/GenBank/DDBJ databases">
        <title>Pontibacter sp. 2b14 genomic sequence and assembly.</title>
        <authorList>
            <person name="Du Z.-J."/>
        </authorList>
    </citation>
    <scope>NUCLEOTIDE SEQUENCE [LARGE SCALE GENOMIC DNA]</scope>
    <source>
        <strain evidence="2 3">2b14</strain>
    </source>
</reference>
<keyword evidence="1" id="KW-0812">Transmembrane</keyword>
<reference evidence="2 3" key="1">
    <citation type="submission" date="2018-06" db="EMBL/GenBank/DDBJ databases">
        <authorList>
            <person name="Liu Z.-W."/>
        </authorList>
    </citation>
    <scope>NUCLEOTIDE SEQUENCE [LARGE SCALE GENOMIC DNA]</scope>
    <source>
        <strain evidence="2 3">2b14</strain>
    </source>
</reference>
<evidence type="ECO:0000313" key="3">
    <source>
        <dbReference type="Proteomes" id="UP000251692"/>
    </source>
</evidence>
<organism evidence="2 3">
    <name type="scientific">Pontibacter arcticus</name>
    <dbReference type="NCBI Taxonomy" id="2080288"/>
    <lineage>
        <taxon>Bacteria</taxon>
        <taxon>Pseudomonadati</taxon>
        <taxon>Bacteroidota</taxon>
        <taxon>Cytophagia</taxon>
        <taxon>Cytophagales</taxon>
        <taxon>Hymenobacteraceae</taxon>
        <taxon>Pontibacter</taxon>
    </lineage>
</organism>